<evidence type="ECO:0000313" key="2">
    <source>
        <dbReference type="EMBL" id="CAE8699339.1"/>
    </source>
</evidence>
<dbReference type="AlphaFoldDB" id="A0A813KBT5"/>
<accession>A0A813KBT5</accession>
<dbReference type="EMBL" id="CAJNNW010029178">
    <property type="protein sequence ID" value="CAE8699339.1"/>
    <property type="molecule type" value="Genomic_DNA"/>
</dbReference>
<proteinExistence type="predicted"/>
<feature type="compositionally biased region" description="Basic and acidic residues" evidence="1">
    <location>
        <begin position="37"/>
        <end position="47"/>
    </location>
</feature>
<evidence type="ECO:0000256" key="1">
    <source>
        <dbReference type="SAM" id="MobiDB-lite"/>
    </source>
</evidence>
<feature type="non-terminal residue" evidence="2">
    <location>
        <position position="86"/>
    </location>
</feature>
<organism evidence="2 3">
    <name type="scientific">Polarella glacialis</name>
    <name type="common">Dinoflagellate</name>
    <dbReference type="NCBI Taxonomy" id="89957"/>
    <lineage>
        <taxon>Eukaryota</taxon>
        <taxon>Sar</taxon>
        <taxon>Alveolata</taxon>
        <taxon>Dinophyceae</taxon>
        <taxon>Suessiales</taxon>
        <taxon>Suessiaceae</taxon>
        <taxon>Polarella</taxon>
    </lineage>
</organism>
<gene>
    <name evidence="2" type="ORF">PGLA2088_LOCUS31124</name>
</gene>
<sequence>MVFMEQRLQEPQQLAQWWKQIIRVKPEPGSPGSEGKVQPENEQRDNGWDVPTEMRQWRVFEFADILEQGLGPGLTTSFVEPPGAKE</sequence>
<reference evidence="2" key="1">
    <citation type="submission" date="2021-02" db="EMBL/GenBank/DDBJ databases">
        <authorList>
            <person name="Dougan E. K."/>
            <person name="Rhodes N."/>
            <person name="Thang M."/>
            <person name="Chan C."/>
        </authorList>
    </citation>
    <scope>NUCLEOTIDE SEQUENCE</scope>
</reference>
<name>A0A813KBT5_POLGL</name>
<comment type="caution">
    <text evidence="2">The sequence shown here is derived from an EMBL/GenBank/DDBJ whole genome shotgun (WGS) entry which is preliminary data.</text>
</comment>
<evidence type="ECO:0000313" key="3">
    <source>
        <dbReference type="Proteomes" id="UP000626109"/>
    </source>
</evidence>
<protein>
    <submittedName>
        <fullName evidence="2">Uncharacterized protein</fullName>
    </submittedName>
</protein>
<feature type="region of interest" description="Disordered" evidence="1">
    <location>
        <begin position="25"/>
        <end position="49"/>
    </location>
</feature>
<dbReference type="Proteomes" id="UP000626109">
    <property type="component" value="Unassembled WGS sequence"/>
</dbReference>